<gene>
    <name evidence="2" type="ORF">FO441_11935</name>
</gene>
<dbReference type="AlphaFoldDB" id="A0A558AR41"/>
<protein>
    <submittedName>
        <fullName evidence="2">Uncharacterized protein</fullName>
    </submittedName>
</protein>
<evidence type="ECO:0000313" key="2">
    <source>
        <dbReference type="EMBL" id="TVT26712.1"/>
    </source>
</evidence>
<evidence type="ECO:0000313" key="3">
    <source>
        <dbReference type="Proteomes" id="UP000315103"/>
    </source>
</evidence>
<feature type="compositionally biased region" description="Basic and acidic residues" evidence="1">
    <location>
        <begin position="256"/>
        <end position="270"/>
    </location>
</feature>
<feature type="region of interest" description="Disordered" evidence="1">
    <location>
        <begin position="114"/>
        <end position="222"/>
    </location>
</feature>
<dbReference type="EMBL" id="VMSJ01000006">
    <property type="protein sequence ID" value="TVT26712.1"/>
    <property type="molecule type" value="Genomic_DNA"/>
</dbReference>
<feature type="compositionally biased region" description="Basic residues" evidence="1">
    <location>
        <begin position="302"/>
        <end position="322"/>
    </location>
</feature>
<dbReference type="OrthoDB" id="2418709at2"/>
<evidence type="ECO:0000256" key="1">
    <source>
        <dbReference type="SAM" id="MobiDB-lite"/>
    </source>
</evidence>
<comment type="caution">
    <text evidence="2">The sequence shown here is derived from an EMBL/GenBank/DDBJ whole genome shotgun (WGS) entry which is preliminary data.</text>
</comment>
<feature type="compositionally biased region" description="Basic and acidic residues" evidence="1">
    <location>
        <begin position="154"/>
        <end position="172"/>
    </location>
</feature>
<feature type="region of interest" description="Disordered" evidence="1">
    <location>
        <begin position="247"/>
        <end position="322"/>
    </location>
</feature>
<keyword evidence="3" id="KW-1185">Reference proteome</keyword>
<accession>A0A558AR41</accession>
<organism evidence="2 3">
    <name type="scientific">Salinicoccus cyprini</name>
    <dbReference type="NCBI Taxonomy" id="2493691"/>
    <lineage>
        <taxon>Bacteria</taxon>
        <taxon>Bacillati</taxon>
        <taxon>Bacillota</taxon>
        <taxon>Bacilli</taxon>
        <taxon>Bacillales</taxon>
        <taxon>Staphylococcaceae</taxon>
        <taxon>Salinicoccus</taxon>
    </lineage>
</organism>
<proteinExistence type="predicted"/>
<reference evidence="2 3" key="1">
    <citation type="submission" date="2019-07" db="EMBL/GenBank/DDBJ databases">
        <title>Salinicoccus cyprini sp. nov., isolated from gastro-intestinal tract of mirror carp, Cyprinus carpio var. specularis, collected from Gobind Sagar Reservoir, Himachal Pradesh, India.</title>
        <authorList>
            <person name="Talwar C."/>
            <person name="Singh A.K."/>
            <person name="Lal R."/>
            <person name="Negi R.K."/>
        </authorList>
    </citation>
    <scope>NUCLEOTIDE SEQUENCE [LARGE SCALE GENOMIC DNA]</scope>
    <source>
        <strain evidence="2 3">CT19</strain>
    </source>
</reference>
<name>A0A558AR41_9STAP</name>
<sequence length="322" mass="36984">MNDKVKKAVTLLPVVLVPLFNERNRIKKHPDVQKVSATSSTIYHSAKDKSVSAAQSVKSASTTTYRTGRTAITKVGDAVADRRVHHTYKKEQKQYQKNLQQEEALLKKFEKEKEKHRKERLKEQSSIPVPKILQADSDQMDDNDDKSKAMTIDDAYRGPENETPEAKAEMKTNPDNYGVAAEYSEDQENNRSSLTDDDEKRLDIDAGMTDGTEDNNEQERFDHMDQNINYWIDRKVKGHESDGYENGDLFTKHKNKLDPKHAVSVKKETAQDDSLFNRHRGLQETRVSARGRKTGEPGAVTKSRRQKKLEKKIEKHKKKQYN</sequence>
<dbReference type="RefSeq" id="WP_145290524.1">
    <property type="nucleotide sequence ID" value="NZ_VMSJ01000006.1"/>
</dbReference>
<dbReference type="Proteomes" id="UP000315103">
    <property type="component" value="Unassembled WGS sequence"/>
</dbReference>